<gene>
    <name evidence="1" type="ORF">U732_91</name>
</gene>
<proteinExistence type="predicted"/>
<organism evidence="1 2">
    <name type="scientific">Clostridium argentinense CDC 2741</name>
    <dbReference type="NCBI Taxonomy" id="1418104"/>
    <lineage>
        <taxon>Bacteria</taxon>
        <taxon>Bacillati</taxon>
        <taxon>Bacillota</taxon>
        <taxon>Clostridia</taxon>
        <taxon>Eubacteriales</taxon>
        <taxon>Clostridiaceae</taxon>
        <taxon>Clostridium</taxon>
    </lineage>
</organism>
<evidence type="ECO:0000313" key="2">
    <source>
        <dbReference type="Proteomes" id="UP000031366"/>
    </source>
</evidence>
<dbReference type="AlphaFoldDB" id="A0A0C1QTV7"/>
<comment type="caution">
    <text evidence="1">The sequence shown here is derived from an EMBL/GenBank/DDBJ whole genome shotgun (WGS) entry which is preliminary data.</text>
</comment>
<evidence type="ECO:0000313" key="1">
    <source>
        <dbReference type="EMBL" id="KIE44417.1"/>
    </source>
</evidence>
<reference evidence="1 2" key="1">
    <citation type="journal article" date="2015" name="Infect. Genet. Evol.">
        <title>Genomic sequences of six botulinum neurotoxin-producing strains representing three clostridial species illustrate the mobility and diversity of botulinum neurotoxin genes.</title>
        <authorList>
            <person name="Smith T.J."/>
            <person name="Hill K.K."/>
            <person name="Xie G."/>
            <person name="Foley B.T."/>
            <person name="Williamson C.H."/>
            <person name="Foster J.T."/>
            <person name="Johnson S.L."/>
            <person name="Chertkov O."/>
            <person name="Teshima H."/>
            <person name="Gibbons H.S."/>
            <person name="Johnsky L.A."/>
            <person name="Karavis M.A."/>
            <person name="Smith L.A."/>
        </authorList>
    </citation>
    <scope>NUCLEOTIDE SEQUENCE [LARGE SCALE GENOMIC DNA]</scope>
    <source>
        <strain evidence="1 2">CDC 2741</strain>
    </source>
</reference>
<accession>A0A0C1QTV7</accession>
<name>A0A0C1QTV7_9CLOT</name>
<dbReference type="OrthoDB" id="2029026at2"/>
<protein>
    <submittedName>
        <fullName evidence="1">Type I 3-dehydroquinase family protein</fullName>
    </submittedName>
</protein>
<dbReference type="EMBL" id="AYSO01000020">
    <property type="protein sequence ID" value="KIE44417.1"/>
    <property type="molecule type" value="Genomic_DNA"/>
</dbReference>
<sequence>MRDVDKKLEYWQTHREVTTNFIVERASALENNNGTMAIFGAGRCNDLDIKEVLKYVKKLYLLDIEVSHIEEGLKNQNLNDDERKKIILIGDIDFTGNNENLYEQLEEMLKNKCSAKKIIKFIRNVSNNLDTLKLLEEYENFFSIVVSSGVHSQLFADTFLILEKYSNDYSKKDISNIYKEIIYAYSKGAYEYNNLLLKVLNSNGEILILLDLIEICEEYNTLRFLELIERSIKTGNPTLIDEISKYWLMGSGHADTDIRSRLDEDNVAIFRKENKFKYRFWIWKFSEERAYYIKAYAINKKCFKNSK</sequence>
<keyword evidence="2" id="KW-1185">Reference proteome</keyword>
<dbReference type="Proteomes" id="UP000031366">
    <property type="component" value="Unassembled WGS sequence"/>
</dbReference>
<dbReference type="RefSeq" id="WP_039635726.1">
    <property type="nucleotide sequence ID" value="NZ_AYSO01000020.1"/>
</dbReference>